<evidence type="ECO:0000313" key="1">
    <source>
        <dbReference type="EMBL" id="KAI7944077.1"/>
    </source>
</evidence>
<organism evidence="1 2">
    <name type="scientific">Puccinia striiformis f. sp. tritici</name>
    <dbReference type="NCBI Taxonomy" id="168172"/>
    <lineage>
        <taxon>Eukaryota</taxon>
        <taxon>Fungi</taxon>
        <taxon>Dikarya</taxon>
        <taxon>Basidiomycota</taxon>
        <taxon>Pucciniomycotina</taxon>
        <taxon>Pucciniomycetes</taxon>
        <taxon>Pucciniales</taxon>
        <taxon>Pucciniaceae</taxon>
        <taxon>Puccinia</taxon>
    </lineage>
</organism>
<sequence>MRVYLTRIDNLDSSCFNSTSSRSLKTGRAGKPWVFVHYGETFKVAYGSTFLVKGNIIKNTQFENLDNEFTDDGGNGYIPFLDADAQACRGPLGHPCVKNLILESSPYEFGLKNTVLWAYEKKPPAYLGPIKPASNIVNGTSGGCGVGHIYEAQLQSEKGCTLVHP</sequence>
<evidence type="ECO:0000313" key="2">
    <source>
        <dbReference type="Proteomes" id="UP001060170"/>
    </source>
</evidence>
<accession>A0ACC0E308</accession>
<name>A0ACC0E308_9BASI</name>
<reference evidence="2" key="1">
    <citation type="journal article" date="2018" name="BMC Genomics">
        <title>Genomic insights into host adaptation between the wheat stripe rust pathogen (Puccinia striiformis f. sp. tritici) and the barley stripe rust pathogen (Puccinia striiformis f. sp. hordei).</title>
        <authorList>
            <person name="Xia C."/>
            <person name="Wang M."/>
            <person name="Yin C."/>
            <person name="Cornejo O.E."/>
            <person name="Hulbert S.H."/>
            <person name="Chen X."/>
        </authorList>
    </citation>
    <scope>NUCLEOTIDE SEQUENCE [LARGE SCALE GENOMIC DNA]</scope>
    <source>
        <strain evidence="2">93-210</strain>
    </source>
</reference>
<comment type="caution">
    <text evidence="1">The sequence shown here is derived from an EMBL/GenBank/DDBJ whole genome shotgun (WGS) entry which is preliminary data.</text>
</comment>
<proteinExistence type="predicted"/>
<reference evidence="2" key="2">
    <citation type="journal article" date="2018" name="Mol. Plant Microbe Interact.">
        <title>Genome sequence resources for the wheat stripe rust pathogen (Puccinia striiformis f. sp. tritici) and the barley stripe rust pathogen (Puccinia striiformis f. sp. hordei).</title>
        <authorList>
            <person name="Xia C."/>
            <person name="Wang M."/>
            <person name="Yin C."/>
            <person name="Cornejo O.E."/>
            <person name="Hulbert S.H."/>
            <person name="Chen X."/>
        </authorList>
    </citation>
    <scope>NUCLEOTIDE SEQUENCE [LARGE SCALE GENOMIC DNA]</scope>
    <source>
        <strain evidence="2">93-210</strain>
    </source>
</reference>
<dbReference type="EMBL" id="CM045875">
    <property type="protein sequence ID" value="KAI7944077.1"/>
    <property type="molecule type" value="Genomic_DNA"/>
</dbReference>
<dbReference type="Proteomes" id="UP001060170">
    <property type="component" value="Chromosome 11"/>
</dbReference>
<feature type="non-terminal residue" evidence="1">
    <location>
        <position position="165"/>
    </location>
</feature>
<reference evidence="1 2" key="3">
    <citation type="journal article" date="2022" name="Microbiol. Spectr.">
        <title>Folding features and dynamics of 3D genome architecture in plant fungal pathogens.</title>
        <authorList>
            <person name="Xia C."/>
        </authorList>
    </citation>
    <scope>NUCLEOTIDE SEQUENCE [LARGE SCALE GENOMIC DNA]</scope>
    <source>
        <strain evidence="1 2">93-210</strain>
    </source>
</reference>
<keyword evidence="2" id="KW-1185">Reference proteome</keyword>
<gene>
    <name evidence="1" type="ORF">MJO28_011605</name>
</gene>
<protein>
    <submittedName>
        <fullName evidence="1">Uncharacterized protein</fullName>
    </submittedName>
</protein>